<sequence>MKSKLLPDNHFNFFSKFMRFACIVINRRSDKDNKCYSL</sequence>
<organism evidence="1">
    <name type="scientific">Lepeophtheirus salmonis</name>
    <name type="common">Salmon louse</name>
    <name type="synonym">Caligus salmonis</name>
    <dbReference type="NCBI Taxonomy" id="72036"/>
    <lineage>
        <taxon>Eukaryota</taxon>
        <taxon>Metazoa</taxon>
        <taxon>Ecdysozoa</taxon>
        <taxon>Arthropoda</taxon>
        <taxon>Crustacea</taxon>
        <taxon>Multicrustacea</taxon>
        <taxon>Hexanauplia</taxon>
        <taxon>Copepoda</taxon>
        <taxon>Siphonostomatoida</taxon>
        <taxon>Caligidae</taxon>
        <taxon>Lepeophtheirus</taxon>
    </lineage>
</organism>
<proteinExistence type="predicted"/>
<name>A0A0K2U3H5_LEPSM</name>
<dbReference type="EMBL" id="HACA01014890">
    <property type="protein sequence ID" value="CDW32251.1"/>
    <property type="molecule type" value="Transcribed_RNA"/>
</dbReference>
<dbReference type="AlphaFoldDB" id="A0A0K2U3H5"/>
<accession>A0A0K2U3H5</accession>
<reference evidence="1" key="1">
    <citation type="submission" date="2014-05" db="EMBL/GenBank/DDBJ databases">
        <authorList>
            <person name="Chronopoulou M."/>
        </authorList>
    </citation>
    <scope>NUCLEOTIDE SEQUENCE</scope>
    <source>
        <tissue evidence="1">Whole organism</tissue>
    </source>
</reference>
<protein>
    <submittedName>
        <fullName evidence="1">Uncharacterized protein</fullName>
    </submittedName>
</protein>
<evidence type="ECO:0000313" key="1">
    <source>
        <dbReference type="EMBL" id="CDW32251.1"/>
    </source>
</evidence>